<feature type="transmembrane region" description="Helical" evidence="2">
    <location>
        <begin position="12"/>
        <end position="35"/>
    </location>
</feature>
<keyword evidence="1" id="KW-0106">Calcium</keyword>
<dbReference type="Gramene" id="GBG71462">
    <property type="protein sequence ID" value="GBG71462"/>
    <property type="gene ID" value="CBR_g8880"/>
</dbReference>
<evidence type="ECO:0000256" key="2">
    <source>
        <dbReference type="SAM" id="Phobius"/>
    </source>
</evidence>
<keyword evidence="2" id="KW-0472">Membrane</keyword>
<dbReference type="Pfam" id="PF13405">
    <property type="entry name" value="EF-hand_6"/>
    <property type="match status" value="1"/>
</dbReference>
<keyword evidence="5" id="KW-1185">Reference proteome</keyword>
<keyword evidence="2" id="KW-0812">Transmembrane</keyword>
<organism evidence="4 5">
    <name type="scientific">Chara braunii</name>
    <name type="common">Braun's stonewort</name>
    <dbReference type="NCBI Taxonomy" id="69332"/>
    <lineage>
        <taxon>Eukaryota</taxon>
        <taxon>Viridiplantae</taxon>
        <taxon>Streptophyta</taxon>
        <taxon>Charophyceae</taxon>
        <taxon>Charales</taxon>
        <taxon>Characeae</taxon>
        <taxon>Chara</taxon>
    </lineage>
</organism>
<dbReference type="PROSITE" id="PS50222">
    <property type="entry name" value="EF_HAND_2"/>
    <property type="match status" value="1"/>
</dbReference>
<dbReference type="PANTHER" id="PTHR46824:SF1">
    <property type="entry name" value="CALCIUM-BINDING PROTEIN CML49-RELATED"/>
    <property type="match status" value="1"/>
</dbReference>
<accession>A0A388KN30</accession>
<sequence length="137" mass="15331">MLGVLTLQRPVFHVLAATWMLGVVVLERPFLSWVVFLRFDQDRSGFIDARELGEAFRAFGYSISPTLLSLLVRKFDRSGRGAGIALDNFIECCLIIKGLTDRFKEKDVSLTGSCTLSYESFMLMVLPFVSGQDPTAE</sequence>
<dbReference type="PROSITE" id="PS00018">
    <property type="entry name" value="EF_HAND_1"/>
    <property type="match status" value="1"/>
</dbReference>
<evidence type="ECO:0000313" key="5">
    <source>
        <dbReference type="Proteomes" id="UP000265515"/>
    </source>
</evidence>
<dbReference type="InterPro" id="IPR044590">
    <property type="entry name" value="CML48/49/50"/>
</dbReference>
<dbReference type="AlphaFoldDB" id="A0A388KN30"/>
<dbReference type="InterPro" id="IPR011992">
    <property type="entry name" value="EF-hand-dom_pair"/>
</dbReference>
<dbReference type="InterPro" id="IPR018247">
    <property type="entry name" value="EF_Hand_1_Ca_BS"/>
</dbReference>
<dbReference type="STRING" id="69332.A0A388KN30"/>
<proteinExistence type="predicted"/>
<evidence type="ECO:0000313" key="4">
    <source>
        <dbReference type="EMBL" id="GBG71462.1"/>
    </source>
</evidence>
<protein>
    <recommendedName>
        <fullName evidence="3">EF-hand domain-containing protein</fullName>
    </recommendedName>
</protein>
<reference evidence="4 5" key="1">
    <citation type="journal article" date="2018" name="Cell">
        <title>The Chara Genome: Secondary Complexity and Implications for Plant Terrestrialization.</title>
        <authorList>
            <person name="Nishiyama T."/>
            <person name="Sakayama H."/>
            <person name="Vries J.D."/>
            <person name="Buschmann H."/>
            <person name="Saint-Marcoux D."/>
            <person name="Ullrich K.K."/>
            <person name="Haas F.B."/>
            <person name="Vanderstraeten L."/>
            <person name="Becker D."/>
            <person name="Lang D."/>
            <person name="Vosolsobe S."/>
            <person name="Rombauts S."/>
            <person name="Wilhelmsson P.K.I."/>
            <person name="Janitza P."/>
            <person name="Kern R."/>
            <person name="Heyl A."/>
            <person name="Rumpler F."/>
            <person name="Villalobos L.I.A.C."/>
            <person name="Clay J.M."/>
            <person name="Skokan R."/>
            <person name="Toyoda A."/>
            <person name="Suzuki Y."/>
            <person name="Kagoshima H."/>
            <person name="Schijlen E."/>
            <person name="Tajeshwar N."/>
            <person name="Catarino B."/>
            <person name="Hetherington A.J."/>
            <person name="Saltykova A."/>
            <person name="Bonnot C."/>
            <person name="Breuninger H."/>
            <person name="Symeonidi A."/>
            <person name="Radhakrishnan G.V."/>
            <person name="Van Nieuwerburgh F."/>
            <person name="Deforce D."/>
            <person name="Chang C."/>
            <person name="Karol K.G."/>
            <person name="Hedrich R."/>
            <person name="Ulvskov P."/>
            <person name="Glockner G."/>
            <person name="Delwiche C.F."/>
            <person name="Petrasek J."/>
            <person name="Van de Peer Y."/>
            <person name="Friml J."/>
            <person name="Beilby M."/>
            <person name="Dolan L."/>
            <person name="Kohara Y."/>
            <person name="Sugano S."/>
            <person name="Fujiyama A."/>
            <person name="Delaux P.-M."/>
            <person name="Quint M."/>
            <person name="TheiBen G."/>
            <person name="Hagemann M."/>
            <person name="Harholt J."/>
            <person name="Dunand C."/>
            <person name="Zachgo S."/>
            <person name="Langdale J."/>
            <person name="Maumus F."/>
            <person name="Straeten D.V.D."/>
            <person name="Gould S.B."/>
            <person name="Rensing S.A."/>
        </authorList>
    </citation>
    <scope>NUCLEOTIDE SEQUENCE [LARGE SCALE GENOMIC DNA]</scope>
    <source>
        <strain evidence="4 5">S276</strain>
    </source>
</reference>
<dbReference type="PANTHER" id="PTHR46824">
    <property type="entry name" value="CALCIUM-BINDING PROTEIN CML48-RELATED"/>
    <property type="match status" value="1"/>
</dbReference>
<feature type="domain" description="EF-hand" evidence="3">
    <location>
        <begin position="35"/>
        <end position="62"/>
    </location>
</feature>
<dbReference type="SUPFAM" id="SSF47473">
    <property type="entry name" value="EF-hand"/>
    <property type="match status" value="1"/>
</dbReference>
<dbReference type="Proteomes" id="UP000265515">
    <property type="component" value="Unassembled WGS sequence"/>
</dbReference>
<dbReference type="OrthoDB" id="186625at2759"/>
<dbReference type="GO" id="GO:0005509">
    <property type="term" value="F:calcium ion binding"/>
    <property type="evidence" value="ECO:0007669"/>
    <property type="project" value="InterPro"/>
</dbReference>
<gene>
    <name evidence="4" type="ORF">CBR_g8880</name>
</gene>
<evidence type="ECO:0000259" key="3">
    <source>
        <dbReference type="PROSITE" id="PS50222"/>
    </source>
</evidence>
<name>A0A388KN30_CHABU</name>
<evidence type="ECO:0000256" key="1">
    <source>
        <dbReference type="ARBA" id="ARBA00022837"/>
    </source>
</evidence>
<dbReference type="OMA" id="INGKGEQ"/>
<dbReference type="Gene3D" id="1.10.238.10">
    <property type="entry name" value="EF-hand"/>
    <property type="match status" value="1"/>
</dbReference>
<dbReference type="EMBL" id="BFEA01000147">
    <property type="protein sequence ID" value="GBG71462.1"/>
    <property type="molecule type" value="Genomic_DNA"/>
</dbReference>
<keyword evidence="2" id="KW-1133">Transmembrane helix</keyword>
<comment type="caution">
    <text evidence="4">The sequence shown here is derived from an EMBL/GenBank/DDBJ whole genome shotgun (WGS) entry which is preliminary data.</text>
</comment>
<dbReference type="InterPro" id="IPR002048">
    <property type="entry name" value="EF_hand_dom"/>
</dbReference>